<evidence type="ECO:0000256" key="1">
    <source>
        <dbReference type="ARBA" id="ARBA00004651"/>
    </source>
</evidence>
<dbReference type="PANTHER" id="PTHR30465">
    <property type="entry name" value="INNER MEMBRANE ABC TRANSPORTER"/>
    <property type="match status" value="1"/>
</dbReference>
<sequence length="323" mass="35774">MRAFVIHRVLLALLVLWISSAISFLIIKMQPGDFLTQYLDDPRISPETVERVRVQLGLDQPLYLQYGRWLWGIVSRGDFGYSFVTNRPVVSMIWERMGWTVAVAGATFVFSWCVAIPLGILAAVRRSTGAELAVKGVTYLAHAVPDFLAALLLVWLALQMGMTSVGGLFSPRYIDAPWSLAKLRDMLAHLWIPLIAIGFHGVAGLMRLTRANILDVLGADFVRTARAKGLGERSVLYRHVLRNAINPLISLAGLSLPYLINGTIISSIVLNLPTIGPMLYDALVNKDQYLAMTLLLFSSLMLIVGNLLADIALAWADPRVRYD</sequence>
<keyword evidence="10" id="KW-1185">Reference proteome</keyword>
<keyword evidence="4 7" id="KW-0812">Transmembrane</keyword>
<keyword evidence="3" id="KW-1003">Cell membrane</keyword>
<gene>
    <name evidence="9" type="ORF">VLY81_14295</name>
</gene>
<keyword evidence="5 7" id="KW-1133">Transmembrane helix</keyword>
<name>A0ABZ1BPG5_9FIRM</name>
<feature type="domain" description="ABC transmembrane type-1" evidence="8">
    <location>
        <begin position="97"/>
        <end position="313"/>
    </location>
</feature>
<dbReference type="InterPro" id="IPR000515">
    <property type="entry name" value="MetI-like"/>
</dbReference>
<dbReference type="CDD" id="cd06261">
    <property type="entry name" value="TM_PBP2"/>
    <property type="match status" value="1"/>
</dbReference>
<evidence type="ECO:0000256" key="7">
    <source>
        <dbReference type="RuleBase" id="RU363032"/>
    </source>
</evidence>
<evidence type="ECO:0000256" key="3">
    <source>
        <dbReference type="ARBA" id="ARBA00022475"/>
    </source>
</evidence>
<dbReference type="Gene3D" id="1.10.3720.10">
    <property type="entry name" value="MetI-like"/>
    <property type="match status" value="1"/>
</dbReference>
<evidence type="ECO:0000313" key="9">
    <source>
        <dbReference type="EMBL" id="WRP14564.1"/>
    </source>
</evidence>
<feature type="transmembrane region" description="Helical" evidence="7">
    <location>
        <begin position="289"/>
        <end position="316"/>
    </location>
</feature>
<dbReference type="InterPro" id="IPR045621">
    <property type="entry name" value="BPD_transp_1_N"/>
</dbReference>
<keyword evidence="6 7" id="KW-0472">Membrane</keyword>
<feature type="transmembrane region" description="Helical" evidence="7">
    <location>
        <begin position="136"/>
        <end position="158"/>
    </location>
</feature>
<proteinExistence type="inferred from homology"/>
<evidence type="ECO:0000256" key="6">
    <source>
        <dbReference type="ARBA" id="ARBA00023136"/>
    </source>
</evidence>
<evidence type="ECO:0000256" key="2">
    <source>
        <dbReference type="ARBA" id="ARBA00022448"/>
    </source>
</evidence>
<comment type="similarity">
    <text evidence="7">Belongs to the binding-protein-dependent transport system permease family.</text>
</comment>
<reference evidence="10" key="1">
    <citation type="submission" date="2023-12" db="EMBL/GenBank/DDBJ databases">
        <title>Novel isolates from deep terrestrial aquifers shed light on the physiology and ecology of the class Limnochordia.</title>
        <authorList>
            <person name="Karnachuk O.V."/>
            <person name="Lukina A.P."/>
            <person name="Avakyan M.R."/>
            <person name="Kadnikov V."/>
            <person name="Begmatov S."/>
            <person name="Beletsky A.V."/>
            <person name="Mardanov A.V."/>
            <person name="Ravin N.V."/>
        </authorList>
    </citation>
    <scope>NUCLEOTIDE SEQUENCE [LARGE SCALE GENOMIC DNA]</scope>
    <source>
        <strain evidence="10">LN</strain>
    </source>
</reference>
<feature type="transmembrane region" description="Helical" evidence="7">
    <location>
        <begin position="97"/>
        <end position="124"/>
    </location>
</feature>
<feature type="transmembrane region" description="Helical" evidence="7">
    <location>
        <begin position="186"/>
        <end position="206"/>
    </location>
</feature>
<accession>A0ABZ1BPG5</accession>
<feature type="transmembrane region" description="Helical" evidence="7">
    <location>
        <begin position="9"/>
        <end position="27"/>
    </location>
</feature>
<evidence type="ECO:0000256" key="5">
    <source>
        <dbReference type="ARBA" id="ARBA00022989"/>
    </source>
</evidence>
<organism evidence="9 10">
    <name type="scientific">Geochorda subterranea</name>
    <dbReference type="NCBI Taxonomy" id="3109564"/>
    <lineage>
        <taxon>Bacteria</taxon>
        <taxon>Bacillati</taxon>
        <taxon>Bacillota</taxon>
        <taxon>Limnochordia</taxon>
        <taxon>Limnochordales</taxon>
        <taxon>Geochordaceae</taxon>
        <taxon>Geochorda</taxon>
    </lineage>
</organism>
<dbReference type="SUPFAM" id="SSF161098">
    <property type="entry name" value="MetI-like"/>
    <property type="match status" value="1"/>
</dbReference>
<dbReference type="PROSITE" id="PS50928">
    <property type="entry name" value="ABC_TM1"/>
    <property type="match status" value="1"/>
</dbReference>
<evidence type="ECO:0000259" key="8">
    <source>
        <dbReference type="PROSITE" id="PS50928"/>
    </source>
</evidence>
<dbReference type="InterPro" id="IPR035906">
    <property type="entry name" value="MetI-like_sf"/>
</dbReference>
<feature type="transmembrane region" description="Helical" evidence="7">
    <location>
        <begin position="248"/>
        <end position="269"/>
    </location>
</feature>
<evidence type="ECO:0000313" key="10">
    <source>
        <dbReference type="Proteomes" id="UP001333102"/>
    </source>
</evidence>
<dbReference type="Pfam" id="PF00528">
    <property type="entry name" value="BPD_transp_1"/>
    <property type="match status" value="1"/>
</dbReference>
<comment type="subcellular location">
    <subcellularLocation>
        <location evidence="1 7">Cell membrane</location>
        <topology evidence="1 7">Multi-pass membrane protein</topology>
    </subcellularLocation>
</comment>
<keyword evidence="2 7" id="KW-0813">Transport</keyword>
<dbReference type="Proteomes" id="UP001333102">
    <property type="component" value="Chromosome"/>
</dbReference>
<dbReference type="EMBL" id="CP141614">
    <property type="protein sequence ID" value="WRP14564.1"/>
    <property type="molecule type" value="Genomic_DNA"/>
</dbReference>
<evidence type="ECO:0000256" key="4">
    <source>
        <dbReference type="ARBA" id="ARBA00022692"/>
    </source>
</evidence>
<dbReference type="RefSeq" id="WP_324668914.1">
    <property type="nucleotide sequence ID" value="NZ_CP141614.1"/>
</dbReference>
<protein>
    <submittedName>
        <fullName evidence="9">ABC transporter permease</fullName>
    </submittedName>
</protein>
<dbReference type="Pfam" id="PF19300">
    <property type="entry name" value="BPD_transp_1_N"/>
    <property type="match status" value="1"/>
</dbReference>
<dbReference type="PANTHER" id="PTHR30465:SF43">
    <property type="entry name" value="OLIGOPEPTIDE ABC TRANSPORTER, PERMEASE PROTEIN"/>
    <property type="match status" value="1"/>
</dbReference>